<dbReference type="EMBL" id="JACKSJ010000020">
    <property type="protein sequence ID" value="MCV7168722.1"/>
    <property type="molecule type" value="Genomic_DNA"/>
</dbReference>
<feature type="domain" description="SecDF P1 head subdomain" evidence="10">
    <location>
        <begin position="222"/>
        <end position="328"/>
    </location>
</feature>
<feature type="region of interest" description="Disordered" evidence="8">
    <location>
        <begin position="75"/>
        <end position="98"/>
    </location>
</feature>
<keyword evidence="3 9" id="KW-0812">Transmembrane</keyword>
<protein>
    <recommendedName>
        <fullName evidence="10">SecDF P1 head subdomain domain-containing protein</fullName>
    </recommendedName>
</protein>
<comment type="caution">
    <text evidence="11">The sequence shown here is derived from an EMBL/GenBank/DDBJ whole genome shotgun (WGS) entry which is preliminary data.</text>
</comment>
<dbReference type="Proteomes" id="UP001140293">
    <property type="component" value="Unassembled WGS sequence"/>
</dbReference>
<keyword evidence="12" id="KW-1185">Reference proteome</keyword>
<reference evidence="11" key="1">
    <citation type="submission" date="2020-07" db="EMBL/GenBank/DDBJ databases">
        <authorList>
            <person name="Pettersson B.M.F."/>
            <person name="Behra P.R.K."/>
            <person name="Ramesh M."/>
            <person name="Das S."/>
            <person name="Dasgupta S."/>
            <person name="Kirsebom L.A."/>
        </authorList>
    </citation>
    <scope>NUCLEOTIDE SEQUENCE</scope>
    <source>
        <strain evidence="11">DSM 44615</strain>
    </source>
</reference>
<dbReference type="GO" id="GO:0005886">
    <property type="term" value="C:plasma membrane"/>
    <property type="evidence" value="ECO:0007669"/>
    <property type="project" value="TreeGrafter"/>
</dbReference>
<feature type="region of interest" description="Disordered" evidence="8">
    <location>
        <begin position="1"/>
        <end position="35"/>
    </location>
</feature>
<feature type="transmembrane region" description="Helical" evidence="9">
    <location>
        <begin position="45"/>
        <end position="66"/>
    </location>
</feature>
<evidence type="ECO:0000256" key="4">
    <source>
        <dbReference type="ARBA" id="ARBA00022927"/>
    </source>
</evidence>
<proteinExistence type="predicted"/>
<organism evidence="11 12">
    <name type="scientific">[Mycobacterium] manitobense</name>
    <dbReference type="NCBI Taxonomy" id="190147"/>
    <lineage>
        <taxon>Bacteria</taxon>
        <taxon>Bacillati</taxon>
        <taxon>Actinomycetota</taxon>
        <taxon>Actinomycetes</taxon>
        <taxon>Mycobacteriales</taxon>
        <taxon>Mycobacteriaceae</taxon>
        <taxon>Mycolicibacterium</taxon>
    </lineage>
</organism>
<evidence type="ECO:0000256" key="6">
    <source>
        <dbReference type="ARBA" id="ARBA00023010"/>
    </source>
</evidence>
<evidence type="ECO:0000256" key="9">
    <source>
        <dbReference type="SAM" id="Phobius"/>
    </source>
</evidence>
<evidence type="ECO:0000256" key="5">
    <source>
        <dbReference type="ARBA" id="ARBA00022989"/>
    </source>
</evidence>
<dbReference type="Pfam" id="PF22599">
    <property type="entry name" value="SecDF_P1_head"/>
    <property type="match status" value="1"/>
</dbReference>
<evidence type="ECO:0000313" key="11">
    <source>
        <dbReference type="EMBL" id="MCV7168722.1"/>
    </source>
</evidence>
<evidence type="ECO:0000259" key="10">
    <source>
        <dbReference type="Pfam" id="PF22599"/>
    </source>
</evidence>
<keyword evidence="2" id="KW-1003">Cell membrane</keyword>
<evidence type="ECO:0000256" key="8">
    <source>
        <dbReference type="SAM" id="MobiDB-lite"/>
    </source>
</evidence>
<feature type="region of interest" description="Disordered" evidence="8">
    <location>
        <begin position="157"/>
        <end position="178"/>
    </location>
</feature>
<dbReference type="AlphaFoldDB" id="A0A9X3BUZ3"/>
<keyword evidence="5 9" id="KW-1133">Transmembrane helix</keyword>
<accession>A0A9X3BUZ3</accession>
<evidence type="ECO:0000256" key="7">
    <source>
        <dbReference type="ARBA" id="ARBA00023136"/>
    </source>
</evidence>
<sequence>MTRFAGDEGDDPMSMAPPPGSPWPPPGAGHGPWQPMSPAAPNRGLRWLVIAVLAVVVCGYAIALVLTRDRWAPGAASGERTELTLRPAPGSSASGDSLERARGVVEARAAARGGTDAAATVDDDAIILSVPGADDESWSDIGAAGRLDLRPVIHAIEAQPAGAPTDRPKTPSPQAVADEKELRQSADPSIQLLALQFQATRCGDNDALAGRDDPNQPLVTCSDDGETVYLLDETIIDGERIESAGHEFDEGSGQWVVDLEFDGDGTSRWADFTAANIGTQVAFALDTAVLSAPEIREAMPGGRTQITGGFTEDDARDLAAALQGGALPFPLILESSTTETVPLQGSPIVWRIGLLAAGVVVVALVIGGVLLLVNAGRSRGAPPGYAADVTRYTS</sequence>
<dbReference type="InterPro" id="IPR022813">
    <property type="entry name" value="SecD/SecF_arch_bac"/>
</dbReference>
<dbReference type="Gene3D" id="3.30.70.3400">
    <property type="match status" value="1"/>
</dbReference>
<name>A0A9X3BUZ3_9MYCO</name>
<keyword evidence="6" id="KW-0811">Translocation</keyword>
<dbReference type="PANTHER" id="PTHR30081:SF1">
    <property type="entry name" value="PROTEIN TRANSLOCASE SUBUNIT SECD"/>
    <property type="match status" value="1"/>
</dbReference>
<evidence type="ECO:0000256" key="1">
    <source>
        <dbReference type="ARBA" id="ARBA00022448"/>
    </source>
</evidence>
<dbReference type="GO" id="GO:0015031">
    <property type="term" value="P:protein transport"/>
    <property type="evidence" value="ECO:0007669"/>
    <property type="project" value="UniProtKB-KW"/>
</dbReference>
<dbReference type="InterPro" id="IPR054384">
    <property type="entry name" value="SecDF_P1_head"/>
</dbReference>
<reference evidence="11" key="2">
    <citation type="journal article" date="2022" name="BMC Genomics">
        <title>Comparative genome analysis of mycobacteria focusing on tRNA and non-coding RNA.</title>
        <authorList>
            <person name="Behra P.R.K."/>
            <person name="Pettersson B.M.F."/>
            <person name="Ramesh M."/>
            <person name="Das S."/>
            <person name="Dasgupta S."/>
            <person name="Kirsebom L.A."/>
        </authorList>
    </citation>
    <scope>NUCLEOTIDE SEQUENCE</scope>
    <source>
        <strain evidence="11">DSM 44615</strain>
    </source>
</reference>
<dbReference type="Gene3D" id="3.30.1360.200">
    <property type="match status" value="1"/>
</dbReference>
<keyword evidence="1" id="KW-0813">Transport</keyword>
<feature type="compositionally biased region" description="Pro residues" evidence="8">
    <location>
        <begin position="15"/>
        <end position="27"/>
    </location>
</feature>
<feature type="transmembrane region" description="Helical" evidence="9">
    <location>
        <begin position="352"/>
        <end position="373"/>
    </location>
</feature>
<evidence type="ECO:0000256" key="2">
    <source>
        <dbReference type="ARBA" id="ARBA00022475"/>
    </source>
</evidence>
<keyword evidence="7 9" id="KW-0472">Membrane</keyword>
<evidence type="ECO:0000256" key="3">
    <source>
        <dbReference type="ARBA" id="ARBA00022692"/>
    </source>
</evidence>
<keyword evidence="4" id="KW-0653">Protein transport</keyword>
<evidence type="ECO:0000313" key="12">
    <source>
        <dbReference type="Proteomes" id="UP001140293"/>
    </source>
</evidence>
<dbReference type="RefSeq" id="WP_264010916.1">
    <property type="nucleotide sequence ID" value="NZ_JACKSJ010000020.1"/>
</dbReference>
<gene>
    <name evidence="11" type="ORF">H7I41_02170</name>
</gene>
<dbReference type="PANTHER" id="PTHR30081">
    <property type="entry name" value="PROTEIN-EXPORT MEMBRANE PROTEIN SEC"/>
    <property type="match status" value="1"/>
</dbReference>